<feature type="region of interest" description="Disordered" evidence="1">
    <location>
        <begin position="1"/>
        <end position="34"/>
    </location>
</feature>
<protein>
    <submittedName>
        <fullName evidence="2">Putative mediator complex subunit 30</fullName>
    </submittedName>
</protein>
<reference evidence="2 3" key="1">
    <citation type="journal article" date="2011" name="Genome Res.">
        <title>Phylogeny-wide analysis of social amoeba genomes highlights ancient origins for complex intercellular communication.</title>
        <authorList>
            <person name="Heidel A.J."/>
            <person name="Lawal H.M."/>
            <person name="Felder M."/>
            <person name="Schilde C."/>
            <person name="Helps N.R."/>
            <person name="Tunggal B."/>
            <person name="Rivero F."/>
            <person name="John U."/>
            <person name="Schleicher M."/>
            <person name="Eichinger L."/>
            <person name="Platzer M."/>
            <person name="Noegel A.A."/>
            <person name="Schaap P."/>
            <person name="Gloeckner G."/>
        </authorList>
    </citation>
    <scope>NUCLEOTIDE SEQUENCE [LARGE SCALE GENOMIC DNA]</scope>
    <source>
        <strain evidence="3">ATCC 26659 / Pp 5 / PN500</strain>
    </source>
</reference>
<dbReference type="RefSeq" id="XP_020428341.1">
    <property type="nucleotide sequence ID" value="XM_020580756.1"/>
</dbReference>
<feature type="region of interest" description="Disordered" evidence="1">
    <location>
        <begin position="180"/>
        <end position="226"/>
    </location>
</feature>
<dbReference type="Proteomes" id="UP000001396">
    <property type="component" value="Unassembled WGS sequence"/>
</dbReference>
<evidence type="ECO:0000313" key="2">
    <source>
        <dbReference type="EMBL" id="EFA76208.1"/>
    </source>
</evidence>
<dbReference type="InParanoid" id="D3BPS5"/>
<evidence type="ECO:0000313" key="3">
    <source>
        <dbReference type="Proteomes" id="UP000001396"/>
    </source>
</evidence>
<evidence type="ECO:0000256" key="1">
    <source>
        <dbReference type="SAM" id="MobiDB-lite"/>
    </source>
</evidence>
<dbReference type="OMA" id="MEHNTNI"/>
<accession>D3BPS5</accession>
<proteinExistence type="predicted"/>
<feature type="compositionally biased region" description="Low complexity" evidence="1">
    <location>
        <begin position="182"/>
        <end position="192"/>
    </location>
</feature>
<dbReference type="FunCoup" id="D3BPS5">
    <property type="interactions" value="805"/>
</dbReference>
<dbReference type="GeneID" id="31365441"/>
<comment type="caution">
    <text evidence="2">The sequence shown here is derived from an EMBL/GenBank/DDBJ whole genome shotgun (WGS) entry which is preliminary data.</text>
</comment>
<dbReference type="EMBL" id="ADBJ01000047">
    <property type="protein sequence ID" value="EFA76208.1"/>
    <property type="molecule type" value="Genomic_DNA"/>
</dbReference>
<organism evidence="2 3">
    <name type="scientific">Heterostelium pallidum (strain ATCC 26659 / Pp 5 / PN500)</name>
    <name type="common">Cellular slime mold</name>
    <name type="synonym">Polysphondylium pallidum</name>
    <dbReference type="NCBI Taxonomy" id="670386"/>
    <lineage>
        <taxon>Eukaryota</taxon>
        <taxon>Amoebozoa</taxon>
        <taxon>Evosea</taxon>
        <taxon>Eumycetozoa</taxon>
        <taxon>Dictyostelia</taxon>
        <taxon>Acytosteliales</taxon>
        <taxon>Acytosteliaceae</taxon>
        <taxon>Heterostelium</taxon>
    </lineage>
</organism>
<name>D3BPS5_HETP5</name>
<gene>
    <name evidence="2" type="primary">med30</name>
    <name evidence="2" type="ORF">PPL_09969</name>
</gene>
<sequence>MESSNSGSSTTNTTISSTTTTTTNINTTTTANINSNSNVLSDEEILCSLAEKGENLIQFLLITVHSITKHLHSLQWDPIFLHSIISSTPSMISGGGAAGNAANGSLSGSGGGMINGNGGLDSSSGGLQGVDDQQLVMNMDTSIFHKDNEKMKLLNTQCLEYIEKLQNIIVEIVNIESKLEQTTTSSSSTTKTSDNDNVEESTATTTTNTQDEEMKDISSTSSSSTASSKQKLEELKLIAYKKNCIIKKLIDNMRLLQLSINTLNRTSLDQ</sequence>
<keyword evidence="3" id="KW-1185">Reference proteome</keyword>
<dbReference type="AlphaFoldDB" id="D3BPS5"/>